<sequence>MAGFPSLQRLGHVGEKSIVMSTSQKNIHVAVLAYGNRSRELGLVLDRLESLGIERIVVIANCVSQSVLNTIQSHALRGRTKIDSRNFTHNIGSAGGYSEAIRAAFCDPSCNAVWLLDDDNLPAPDCFGKLLEAYRLTGISIPTLLACRRPSLPEMQRIDPTQWQRYPARGSCIGFNLINILMRLRSPPSLKIDPSGLIPLAWTVYGGLLLPRAVFNTGELPMESLHLYGDDMEWTARLSRNGFRIMLVPEARIDDLQPPWSAAGETTSNLLRRICYLDDHRVYFEARNRNWLALTAFKGNALFYRLNRSLYLLAALIIAVRYQRIRRFRLLRQAIRDAELGKLGDCLPGKLDAK</sequence>
<evidence type="ECO:0000313" key="1">
    <source>
        <dbReference type="EMBL" id="AGG88078.1"/>
    </source>
</evidence>
<evidence type="ECO:0000313" key="2">
    <source>
        <dbReference type="Proteomes" id="UP000011859"/>
    </source>
</evidence>
<dbReference type="Gene3D" id="3.90.550.10">
    <property type="entry name" value="Spore Coat Polysaccharide Biosynthesis Protein SpsA, Chain A"/>
    <property type="match status" value="1"/>
</dbReference>
<dbReference type="eggNOG" id="COG1216">
    <property type="taxonomic scope" value="Bacteria"/>
</dbReference>
<name>M4NEU8_9GAMM</name>
<dbReference type="InterPro" id="IPR029044">
    <property type="entry name" value="Nucleotide-diphossugar_trans"/>
</dbReference>
<organism evidence="1 2">
    <name type="scientific">Rhodanobacter denitrificans</name>
    <dbReference type="NCBI Taxonomy" id="666685"/>
    <lineage>
        <taxon>Bacteria</taxon>
        <taxon>Pseudomonadati</taxon>
        <taxon>Pseudomonadota</taxon>
        <taxon>Gammaproteobacteria</taxon>
        <taxon>Lysobacterales</taxon>
        <taxon>Rhodanobacteraceae</taxon>
        <taxon>Rhodanobacter</taxon>
    </lineage>
</organism>
<dbReference type="KEGG" id="rhd:R2APBS1_0917"/>
<dbReference type="EMBL" id="CP003470">
    <property type="protein sequence ID" value="AGG88078.1"/>
    <property type="molecule type" value="Genomic_DNA"/>
</dbReference>
<keyword evidence="2" id="KW-1185">Reference proteome</keyword>
<dbReference type="GO" id="GO:0016740">
    <property type="term" value="F:transferase activity"/>
    <property type="evidence" value="ECO:0007669"/>
    <property type="project" value="UniProtKB-KW"/>
</dbReference>
<gene>
    <name evidence="1" type="ORF">R2APBS1_0917</name>
</gene>
<dbReference type="HOGENOM" id="CLU_023845_2_0_6"/>
<protein>
    <submittedName>
        <fullName evidence="1">Putative glycosyltransferase</fullName>
    </submittedName>
</protein>
<dbReference type="STRING" id="666685.R2APBS1_0917"/>
<keyword evidence="1" id="KW-0808">Transferase</keyword>
<proteinExistence type="predicted"/>
<dbReference type="SUPFAM" id="SSF53448">
    <property type="entry name" value="Nucleotide-diphospho-sugar transferases"/>
    <property type="match status" value="1"/>
</dbReference>
<accession>M4NEU8</accession>
<dbReference type="Proteomes" id="UP000011859">
    <property type="component" value="Chromosome"/>
</dbReference>
<reference evidence="1 2" key="1">
    <citation type="submission" date="2012-04" db="EMBL/GenBank/DDBJ databases">
        <title>Complete genome of Rhodanobacter sp. 2APBS1.</title>
        <authorList>
            <consortium name="US DOE Joint Genome Institute"/>
            <person name="Huntemann M."/>
            <person name="Wei C.-L."/>
            <person name="Han J."/>
            <person name="Detter J.C."/>
            <person name="Han C."/>
            <person name="Tapia R."/>
            <person name="Munk A.C.C."/>
            <person name="Chen A."/>
            <person name="Krypides N."/>
            <person name="Mavromatis K."/>
            <person name="Markowitz V."/>
            <person name="Szeto E."/>
            <person name="Ivanova N."/>
            <person name="Mikhailova N."/>
            <person name="Ovchinnikova G."/>
            <person name="Pagani I."/>
            <person name="Pati A."/>
            <person name="Goodwin L."/>
            <person name="Peters L."/>
            <person name="Pitluck S."/>
            <person name="Woyke T."/>
            <person name="Prakash O."/>
            <person name="Elkins J."/>
            <person name="Brown S."/>
            <person name="Palumbo A."/>
            <person name="Hemme C."/>
            <person name="Zhou J."/>
            <person name="Watson D."/>
            <person name="Jardine P."/>
            <person name="Kostka J."/>
            <person name="Green S."/>
        </authorList>
    </citation>
    <scope>NUCLEOTIDE SEQUENCE [LARGE SCALE GENOMIC DNA]</scope>
    <source>
        <strain evidence="1 2">2APBS1</strain>
    </source>
</reference>
<dbReference type="AlphaFoldDB" id="M4NEU8"/>